<dbReference type="OrthoDB" id="951812at2"/>
<dbReference type="STRING" id="693977.Deipr_0470"/>
<name>F0RK79_DEIPM</name>
<dbReference type="InterPro" id="IPR012674">
    <property type="entry name" value="Calycin"/>
</dbReference>
<keyword evidence="2" id="KW-1185">Reference proteome</keyword>
<evidence type="ECO:0000313" key="2">
    <source>
        <dbReference type="Proteomes" id="UP000007718"/>
    </source>
</evidence>
<proteinExistence type="predicted"/>
<dbReference type="EMBL" id="CP002536">
    <property type="protein sequence ID" value="ADY25638.1"/>
    <property type="molecule type" value="Genomic_DNA"/>
</dbReference>
<dbReference type="Proteomes" id="UP000007718">
    <property type="component" value="Chromosome"/>
</dbReference>
<dbReference type="AlphaFoldDB" id="F0RK79"/>
<reference evidence="1 2" key="2">
    <citation type="journal article" date="2012" name="Stand. Genomic Sci.">
        <title>Complete genome sequence of the orange-red pigmented, radioresistant Deinococcus proteolyticus type strain (MRP(T)).</title>
        <authorList>
            <person name="Copeland A."/>
            <person name="Zeytun A."/>
            <person name="Yassawong M."/>
            <person name="Nolan M."/>
            <person name="Lucas S."/>
            <person name="Hammon N."/>
            <person name="Deshpande S."/>
            <person name="Cheng J.F."/>
            <person name="Han C."/>
            <person name="Tapia R."/>
            <person name="Goodwin L.A."/>
            <person name="Pitluck S."/>
            <person name="Mavromatis K."/>
            <person name="Liolios K."/>
            <person name="Pagani I."/>
            <person name="Ivanova N."/>
            <person name="Mikhailova N."/>
            <person name="Pati A."/>
            <person name="Chen A."/>
            <person name="Palaniappan K."/>
            <person name="Land M."/>
            <person name="Hauser L."/>
            <person name="Jeffries C.D."/>
            <person name="Brambilla E.M."/>
            <person name="Rohde M."/>
            <person name="Sikorski J."/>
            <person name="Pukall R."/>
            <person name="Goker M."/>
            <person name="Detter J.C."/>
            <person name="Woyke T."/>
            <person name="Bristow J."/>
            <person name="Eisen J.A."/>
            <person name="Markowitz V."/>
            <person name="Hugenholtz P."/>
            <person name="Kyrpides N.C."/>
            <person name="Klenk H.P."/>
            <person name="Lapidus A."/>
        </authorList>
    </citation>
    <scope>NUCLEOTIDE SEQUENCE [LARGE SCALE GENOMIC DNA]</scope>
    <source>
        <strain evidence="2">ATCC 35074 / DSM 20540 / JCM 6276 / NBRC 101906 / NCIMB 13154 / VKM Ac-1939 / CCM 2703 / MRP</strain>
    </source>
</reference>
<organism evidence="1 2">
    <name type="scientific">Deinococcus proteolyticus (strain ATCC 35074 / DSM 20540 / JCM 6276 / NBRC 101906 / NCIMB 13154 / VKM Ac-1939 / CCM 2703 / MRP)</name>
    <dbReference type="NCBI Taxonomy" id="693977"/>
    <lineage>
        <taxon>Bacteria</taxon>
        <taxon>Thermotogati</taxon>
        <taxon>Deinococcota</taxon>
        <taxon>Deinococci</taxon>
        <taxon>Deinococcales</taxon>
        <taxon>Deinococcaceae</taxon>
        <taxon>Deinococcus</taxon>
    </lineage>
</organism>
<dbReference type="KEGG" id="dpt:Deipr_0470"/>
<reference evidence="2" key="1">
    <citation type="submission" date="2011-02" db="EMBL/GenBank/DDBJ databases">
        <title>The complete sequence of chromosome of Deinococcus proteolyticus DSM 20540.</title>
        <authorList>
            <consortium name="US DOE Joint Genome Institute (JGI-PGF)"/>
            <person name="Lucas S."/>
            <person name="Copeland A."/>
            <person name="Lapidus A."/>
            <person name="Bruce D."/>
            <person name="Goodwin L."/>
            <person name="Pitluck S."/>
            <person name="Kyrpides N."/>
            <person name="Mavromatis K."/>
            <person name="Pagani I."/>
            <person name="Ivanova N."/>
            <person name="Ovchinnikova G."/>
            <person name="Zeytun A."/>
            <person name="Detter J.C."/>
            <person name="Han C."/>
            <person name="Land M."/>
            <person name="Hauser L."/>
            <person name="Markowitz V."/>
            <person name="Cheng J.-F."/>
            <person name="Hugenholtz P."/>
            <person name="Woyke T."/>
            <person name="Wu D."/>
            <person name="Pukall R."/>
            <person name="Steenblock K."/>
            <person name="Brambilla E."/>
            <person name="Klenk H.-P."/>
            <person name="Eisen J.A."/>
        </authorList>
    </citation>
    <scope>NUCLEOTIDE SEQUENCE [LARGE SCALE GENOMIC DNA]</scope>
    <source>
        <strain evidence="2">ATCC 35074 / DSM 20540 / JCM 6276 / NBRC 101906 / NCIMB 13154 / VKM Ac-1939 / CCM 2703 / MRP</strain>
    </source>
</reference>
<accession>F0RK79</accession>
<dbReference type="HOGENOM" id="CLU_094640_2_0_0"/>
<dbReference type="eggNOG" id="ENOG5032WVG">
    <property type="taxonomic scope" value="Bacteria"/>
</dbReference>
<sequence length="166" mass="17930">MSSLSLSFPAQTGGLPPGVLTGTWYVTRTSLPLWRALDNPSITYAPLPGGLVSDTVRCTRRGRERFICGLDTPLTTPGAFEWRGVTPLTRFTPSRWEVLACDPAGAACLVTLFAATPFTPAGLDLCTRRPWLLPDDELALLRALAGLEQAAAYLHRLFAPRHGPGL</sequence>
<evidence type="ECO:0000313" key="1">
    <source>
        <dbReference type="EMBL" id="ADY25638.1"/>
    </source>
</evidence>
<dbReference type="RefSeq" id="WP_013614247.1">
    <property type="nucleotide sequence ID" value="NC_015161.1"/>
</dbReference>
<dbReference type="SUPFAM" id="SSF50814">
    <property type="entry name" value="Lipocalins"/>
    <property type="match status" value="1"/>
</dbReference>
<protein>
    <submittedName>
        <fullName evidence="1">Uncharacterized protein</fullName>
    </submittedName>
</protein>
<gene>
    <name evidence="1" type="ordered locus">Deipr_0470</name>
</gene>